<name>A0A9W6J2P9_9HYPH</name>
<accession>A0A9W6J2P9</accession>
<keyword evidence="2" id="KW-1185">Reference proteome</keyword>
<dbReference type="Proteomes" id="UP001143372">
    <property type="component" value="Unassembled WGS sequence"/>
</dbReference>
<sequence length="88" mass="9697">MFDLAIFQHVDGPKPAGVEFTAVPVIRRRDKNGVESIEMLGVRFTGRTADEARTKAEAQFAADRARAERRDASLRDAAAKRAAIREVA</sequence>
<proteinExistence type="predicted"/>
<protein>
    <submittedName>
        <fullName evidence="1">Uncharacterized protein</fullName>
    </submittedName>
</protein>
<evidence type="ECO:0000313" key="1">
    <source>
        <dbReference type="EMBL" id="GLK69217.1"/>
    </source>
</evidence>
<organism evidence="1 2">
    <name type="scientific">Hansschlegelia plantiphila</name>
    <dbReference type="NCBI Taxonomy" id="374655"/>
    <lineage>
        <taxon>Bacteria</taxon>
        <taxon>Pseudomonadati</taxon>
        <taxon>Pseudomonadota</taxon>
        <taxon>Alphaproteobacteria</taxon>
        <taxon>Hyphomicrobiales</taxon>
        <taxon>Methylopilaceae</taxon>
        <taxon>Hansschlegelia</taxon>
    </lineage>
</organism>
<evidence type="ECO:0000313" key="2">
    <source>
        <dbReference type="Proteomes" id="UP001143372"/>
    </source>
</evidence>
<reference evidence="1" key="1">
    <citation type="journal article" date="2014" name="Int. J. Syst. Evol. Microbiol.">
        <title>Complete genome sequence of Corynebacterium casei LMG S-19264T (=DSM 44701T), isolated from a smear-ripened cheese.</title>
        <authorList>
            <consortium name="US DOE Joint Genome Institute (JGI-PGF)"/>
            <person name="Walter F."/>
            <person name="Albersmeier A."/>
            <person name="Kalinowski J."/>
            <person name="Ruckert C."/>
        </authorList>
    </citation>
    <scope>NUCLEOTIDE SEQUENCE</scope>
    <source>
        <strain evidence="1">VKM B-2347</strain>
    </source>
</reference>
<reference evidence="1" key="2">
    <citation type="submission" date="2023-01" db="EMBL/GenBank/DDBJ databases">
        <authorList>
            <person name="Sun Q."/>
            <person name="Evtushenko L."/>
        </authorList>
    </citation>
    <scope>NUCLEOTIDE SEQUENCE</scope>
    <source>
        <strain evidence="1">VKM B-2347</strain>
    </source>
</reference>
<dbReference type="EMBL" id="BSFI01000021">
    <property type="protein sequence ID" value="GLK69217.1"/>
    <property type="molecule type" value="Genomic_DNA"/>
</dbReference>
<comment type="caution">
    <text evidence="1">The sequence shown here is derived from an EMBL/GenBank/DDBJ whole genome shotgun (WGS) entry which is preliminary data.</text>
</comment>
<dbReference type="AlphaFoldDB" id="A0A9W6J2P9"/>
<gene>
    <name evidence="1" type="ORF">GCM10008179_28550</name>
</gene>
<dbReference type="RefSeq" id="WP_271169448.1">
    <property type="nucleotide sequence ID" value="NZ_BSFI01000021.1"/>
</dbReference>